<comment type="caution">
    <text evidence="1">The sequence shown here is derived from an EMBL/GenBank/DDBJ whole genome shotgun (WGS) entry which is preliminary data.</text>
</comment>
<sequence length="37" mass="4223">MLDKAITEIDLFMGLTSRRPTRKRTLLALKFSENAGK</sequence>
<dbReference type="AlphaFoldDB" id="A0A0A1W161"/>
<gene>
    <name evidence="1" type="ORF">N44_04313</name>
</gene>
<accession>A0A0A1W161</accession>
<dbReference type="EMBL" id="BBPA01000071">
    <property type="protein sequence ID" value="GAL95458.1"/>
    <property type="molecule type" value="Genomic_DNA"/>
</dbReference>
<evidence type="ECO:0000313" key="1">
    <source>
        <dbReference type="EMBL" id="GAL95458.1"/>
    </source>
</evidence>
<protein>
    <submittedName>
        <fullName evidence="1">Uncharacterized protein</fullName>
    </submittedName>
</protein>
<proteinExistence type="predicted"/>
<dbReference type="Proteomes" id="UP000030321">
    <property type="component" value="Unassembled WGS sequence"/>
</dbReference>
<organism evidence="1 2">
    <name type="scientific">Microcystis aeruginosa NIES-44</name>
    <dbReference type="NCBI Taxonomy" id="449439"/>
    <lineage>
        <taxon>Bacteria</taxon>
        <taxon>Bacillati</taxon>
        <taxon>Cyanobacteriota</taxon>
        <taxon>Cyanophyceae</taxon>
        <taxon>Oscillatoriophycideae</taxon>
        <taxon>Chroococcales</taxon>
        <taxon>Microcystaceae</taxon>
        <taxon>Microcystis</taxon>
    </lineage>
</organism>
<name>A0A0A1W161_MICAE</name>
<reference evidence="2" key="1">
    <citation type="journal article" date="2015" name="Genome">
        <title>Whole Genome Sequence of the Non-Microcystin-Producing Microcystis aeruginosa Strain NIES-44.</title>
        <authorList>
            <person name="Okano K."/>
            <person name="Miyata N."/>
            <person name="Ozaki Y."/>
        </authorList>
    </citation>
    <scope>NUCLEOTIDE SEQUENCE [LARGE SCALE GENOMIC DNA]</scope>
    <source>
        <strain evidence="2">NIES-44</strain>
    </source>
</reference>
<evidence type="ECO:0000313" key="2">
    <source>
        <dbReference type="Proteomes" id="UP000030321"/>
    </source>
</evidence>